<dbReference type="PANTHER" id="PTHR40086:SF1">
    <property type="entry name" value="CELL CYCLE REGULATOR CCRZ"/>
    <property type="match status" value="1"/>
</dbReference>
<dbReference type="InterPro" id="IPR052077">
    <property type="entry name" value="CcrZ_PhaseVar_Mediator"/>
</dbReference>
<dbReference type="Pfam" id="PF01636">
    <property type="entry name" value="APH"/>
    <property type="match status" value="1"/>
</dbReference>
<gene>
    <name evidence="2" type="ORF">GCM10010276_17430</name>
</gene>
<feature type="domain" description="Aminoglycoside phosphotransferase" evidence="1">
    <location>
        <begin position="51"/>
        <end position="270"/>
    </location>
</feature>
<dbReference type="InterPro" id="IPR002575">
    <property type="entry name" value="Aminoglycoside_PTrfase"/>
</dbReference>
<organism evidence="2 3">
    <name type="scientific">Streptomyces longisporus</name>
    <dbReference type="NCBI Taxonomy" id="1948"/>
    <lineage>
        <taxon>Bacteria</taxon>
        <taxon>Bacillati</taxon>
        <taxon>Actinomycetota</taxon>
        <taxon>Actinomycetes</taxon>
        <taxon>Kitasatosporales</taxon>
        <taxon>Streptomycetaceae</taxon>
        <taxon>Streptomyces</taxon>
    </lineage>
</organism>
<proteinExistence type="predicted"/>
<keyword evidence="3" id="KW-1185">Reference proteome</keyword>
<evidence type="ECO:0000313" key="3">
    <source>
        <dbReference type="Proteomes" id="UP001501777"/>
    </source>
</evidence>
<reference evidence="3" key="1">
    <citation type="journal article" date="2019" name="Int. J. Syst. Evol. Microbiol.">
        <title>The Global Catalogue of Microorganisms (GCM) 10K type strain sequencing project: providing services to taxonomists for standard genome sequencing and annotation.</title>
        <authorList>
            <consortium name="The Broad Institute Genomics Platform"/>
            <consortium name="The Broad Institute Genome Sequencing Center for Infectious Disease"/>
            <person name="Wu L."/>
            <person name="Ma J."/>
        </authorList>
    </citation>
    <scope>NUCLEOTIDE SEQUENCE [LARGE SCALE GENOMIC DNA]</scope>
    <source>
        <strain evidence="3">JCM 4395</strain>
    </source>
</reference>
<protein>
    <submittedName>
        <fullName evidence="2">Phosphotransferase</fullName>
    </submittedName>
</protein>
<comment type="caution">
    <text evidence="2">The sequence shown here is derived from an EMBL/GenBank/DDBJ whole genome shotgun (WGS) entry which is preliminary data.</text>
</comment>
<accession>A0ABP5YLL3</accession>
<dbReference type="SUPFAM" id="SSF56112">
    <property type="entry name" value="Protein kinase-like (PK-like)"/>
    <property type="match status" value="1"/>
</dbReference>
<dbReference type="PANTHER" id="PTHR40086">
    <property type="entry name" value="PHOSPHOTRANSFERASE YTMP-RELATED"/>
    <property type="match status" value="1"/>
</dbReference>
<sequence length="368" mass="41341">MVPVSPQTVSRARLHAVEISGDAPVVEGPLSGYHHDTYVFPLPGLEGEPGRRWKCREPRSSLVWFDRRCFVSEEQLLRALAGRLQRIPEVLDVGGIGLQAFIEGETLQALHPTGRPVPSVFENQLLAVFGQLAAISPQSITVGRRCDERDRPKDGDTDGFLERLIDFVECQVYQNNLDAFEGLFRELGIDGFAFSRVRKMVSGLSSRPFSLLHGDLHRKNLIVDPQQRLWVIDWELAMLGDPLYDLATHLYLMRYPRHQQERVVHRWVRTVEAVRPGSSTGWQQDLPRILAFKRGQSVFTDIIRVSLSLSGGGSFSWRALRQAVVELQKVLGAAVEPLALERVPSRSHIAAALLRWHRTRVGDASGPA</sequence>
<evidence type="ECO:0000313" key="2">
    <source>
        <dbReference type="EMBL" id="GAA2481147.1"/>
    </source>
</evidence>
<name>A0ABP5YLL3_STRLO</name>
<dbReference type="EMBL" id="BAAASG010000005">
    <property type="protein sequence ID" value="GAA2481147.1"/>
    <property type="molecule type" value="Genomic_DNA"/>
</dbReference>
<dbReference type="Gene3D" id="3.90.1200.10">
    <property type="match status" value="1"/>
</dbReference>
<evidence type="ECO:0000259" key="1">
    <source>
        <dbReference type="Pfam" id="PF01636"/>
    </source>
</evidence>
<dbReference type="InterPro" id="IPR011009">
    <property type="entry name" value="Kinase-like_dom_sf"/>
</dbReference>
<dbReference type="Proteomes" id="UP001501777">
    <property type="component" value="Unassembled WGS sequence"/>
</dbReference>